<keyword evidence="11 12" id="KW-0407">Ion channel</keyword>
<dbReference type="EMBL" id="BGPR01000435">
    <property type="protein sequence ID" value="GBM19996.1"/>
    <property type="molecule type" value="Genomic_DNA"/>
</dbReference>
<dbReference type="AlphaFoldDB" id="A0A4Y2DVG8"/>
<dbReference type="OrthoDB" id="6435270at2759"/>
<evidence type="ECO:0000256" key="9">
    <source>
        <dbReference type="ARBA" id="ARBA00023136"/>
    </source>
</evidence>
<proteinExistence type="inferred from homology"/>
<evidence type="ECO:0000256" key="6">
    <source>
        <dbReference type="ARBA" id="ARBA00022989"/>
    </source>
</evidence>
<keyword evidence="4 12" id="KW-0894">Sodium channel</keyword>
<protein>
    <submittedName>
        <fullName evidence="14">Uncharacterized protein</fullName>
    </submittedName>
</protein>
<accession>A0A4Y2DVG8</accession>
<keyword evidence="6 13" id="KW-1133">Transmembrane helix</keyword>
<evidence type="ECO:0000313" key="15">
    <source>
        <dbReference type="Proteomes" id="UP000499080"/>
    </source>
</evidence>
<keyword evidence="3 12" id="KW-0813">Transport</keyword>
<keyword evidence="5 12" id="KW-0812">Transmembrane</keyword>
<dbReference type="GO" id="GO:0005272">
    <property type="term" value="F:sodium channel activity"/>
    <property type="evidence" value="ECO:0007669"/>
    <property type="project" value="UniProtKB-KW"/>
</dbReference>
<evidence type="ECO:0000256" key="10">
    <source>
        <dbReference type="ARBA" id="ARBA00023201"/>
    </source>
</evidence>
<name>A0A4Y2DVG8_ARAVE</name>
<evidence type="ECO:0000256" key="4">
    <source>
        <dbReference type="ARBA" id="ARBA00022461"/>
    </source>
</evidence>
<dbReference type="GO" id="GO:0016020">
    <property type="term" value="C:membrane"/>
    <property type="evidence" value="ECO:0007669"/>
    <property type="project" value="UniProtKB-SubCell"/>
</dbReference>
<keyword evidence="10 12" id="KW-0739">Sodium transport</keyword>
<evidence type="ECO:0000256" key="8">
    <source>
        <dbReference type="ARBA" id="ARBA00023065"/>
    </source>
</evidence>
<evidence type="ECO:0000256" key="3">
    <source>
        <dbReference type="ARBA" id="ARBA00022448"/>
    </source>
</evidence>
<evidence type="ECO:0000256" key="12">
    <source>
        <dbReference type="RuleBase" id="RU000679"/>
    </source>
</evidence>
<reference evidence="14 15" key="1">
    <citation type="journal article" date="2019" name="Sci. Rep.">
        <title>Orb-weaving spider Araneus ventricosus genome elucidates the spidroin gene catalogue.</title>
        <authorList>
            <person name="Kono N."/>
            <person name="Nakamura H."/>
            <person name="Ohtoshi R."/>
            <person name="Moran D.A.P."/>
            <person name="Shinohara A."/>
            <person name="Yoshida Y."/>
            <person name="Fujiwara M."/>
            <person name="Mori M."/>
            <person name="Tomita M."/>
            <person name="Arakawa K."/>
        </authorList>
    </citation>
    <scope>NUCLEOTIDE SEQUENCE [LARGE SCALE GENOMIC DNA]</scope>
</reference>
<keyword evidence="9 13" id="KW-0472">Membrane</keyword>
<dbReference type="InterPro" id="IPR001873">
    <property type="entry name" value="ENaC"/>
</dbReference>
<evidence type="ECO:0000256" key="5">
    <source>
        <dbReference type="ARBA" id="ARBA00022692"/>
    </source>
</evidence>
<keyword evidence="15" id="KW-1185">Reference proteome</keyword>
<evidence type="ECO:0000313" key="14">
    <source>
        <dbReference type="EMBL" id="GBM19996.1"/>
    </source>
</evidence>
<gene>
    <name evidence="14" type="ORF">AVEN_77917_1</name>
</gene>
<feature type="transmembrane region" description="Helical" evidence="13">
    <location>
        <begin position="12"/>
        <end position="38"/>
    </location>
</feature>
<sequence>MLSKSETVKKVLKATVITVCLVGFLWQTFLFLLLYWTYPTVVDIQVSVPSEIDMPGITVCSGSGVKPEVICNLGPYCSEEKDREKYNLCELVPEFCKKGNPRTPPDGFRVSSKLHKYEKIGTKCISIFQLMPTLIRLATAFQKKNIFVRGHKLTL</sequence>
<organism evidence="14 15">
    <name type="scientific">Araneus ventricosus</name>
    <name type="common">Orbweaver spider</name>
    <name type="synonym">Epeira ventricosa</name>
    <dbReference type="NCBI Taxonomy" id="182803"/>
    <lineage>
        <taxon>Eukaryota</taxon>
        <taxon>Metazoa</taxon>
        <taxon>Ecdysozoa</taxon>
        <taxon>Arthropoda</taxon>
        <taxon>Chelicerata</taxon>
        <taxon>Arachnida</taxon>
        <taxon>Araneae</taxon>
        <taxon>Araneomorphae</taxon>
        <taxon>Entelegynae</taxon>
        <taxon>Araneoidea</taxon>
        <taxon>Araneidae</taxon>
        <taxon>Araneus</taxon>
    </lineage>
</organism>
<evidence type="ECO:0000256" key="13">
    <source>
        <dbReference type="SAM" id="Phobius"/>
    </source>
</evidence>
<evidence type="ECO:0000256" key="11">
    <source>
        <dbReference type="ARBA" id="ARBA00023303"/>
    </source>
</evidence>
<keyword evidence="7" id="KW-0915">Sodium</keyword>
<evidence type="ECO:0000256" key="1">
    <source>
        <dbReference type="ARBA" id="ARBA00004141"/>
    </source>
</evidence>
<comment type="similarity">
    <text evidence="2 12">Belongs to the amiloride-sensitive sodium channel (TC 1.A.6) family.</text>
</comment>
<comment type="subcellular location">
    <subcellularLocation>
        <location evidence="1">Membrane</location>
        <topology evidence="1">Multi-pass membrane protein</topology>
    </subcellularLocation>
</comment>
<evidence type="ECO:0000256" key="7">
    <source>
        <dbReference type="ARBA" id="ARBA00023053"/>
    </source>
</evidence>
<evidence type="ECO:0000256" key="2">
    <source>
        <dbReference type="ARBA" id="ARBA00007193"/>
    </source>
</evidence>
<dbReference type="Proteomes" id="UP000499080">
    <property type="component" value="Unassembled WGS sequence"/>
</dbReference>
<keyword evidence="8 12" id="KW-0406">Ion transport</keyword>
<comment type="caution">
    <text evidence="14">The sequence shown here is derived from an EMBL/GenBank/DDBJ whole genome shotgun (WGS) entry which is preliminary data.</text>
</comment>
<dbReference type="Pfam" id="PF00858">
    <property type="entry name" value="ASC"/>
    <property type="match status" value="1"/>
</dbReference>